<evidence type="ECO:0000313" key="8">
    <source>
        <dbReference type="EMBL" id="CAG5080654.1"/>
    </source>
</evidence>
<dbReference type="Pfam" id="PF00884">
    <property type="entry name" value="Sulfatase"/>
    <property type="match status" value="1"/>
</dbReference>
<gene>
    <name evidence="8" type="ORF">OKIOD_LOCUS1233</name>
</gene>
<dbReference type="InterPro" id="IPR000917">
    <property type="entry name" value="Sulfatase_N"/>
</dbReference>
<comment type="similarity">
    <text evidence="2">Belongs to the sulfatase family.</text>
</comment>
<dbReference type="PROSITE" id="PS00523">
    <property type="entry name" value="SULFATASE_1"/>
    <property type="match status" value="1"/>
</dbReference>
<accession>A0ABN7RR44</accession>
<name>A0ABN7RR44_OIKDI</name>
<dbReference type="InterPro" id="IPR017850">
    <property type="entry name" value="Alkaline_phosphatase_core_sf"/>
</dbReference>
<dbReference type="Gene3D" id="3.40.720.10">
    <property type="entry name" value="Alkaline Phosphatase, subunit A"/>
    <property type="match status" value="1"/>
</dbReference>
<dbReference type="SUPFAM" id="SSF53649">
    <property type="entry name" value="Alkaline phosphatase-like"/>
    <property type="match status" value="1"/>
</dbReference>
<keyword evidence="5" id="KW-0106">Calcium</keyword>
<evidence type="ECO:0000256" key="6">
    <source>
        <dbReference type="ARBA" id="ARBA00023180"/>
    </source>
</evidence>
<comment type="cofactor">
    <cofactor evidence="1">
        <name>Ca(2+)</name>
        <dbReference type="ChEBI" id="CHEBI:29108"/>
    </cofactor>
</comment>
<evidence type="ECO:0000256" key="1">
    <source>
        <dbReference type="ARBA" id="ARBA00001913"/>
    </source>
</evidence>
<proteinExistence type="inferred from homology"/>
<sequence length="600" mass="69617">MGSLKFFFLLHHFSISQKVLKKKPHVIFVLVDDLGFDDVGYVNKDVHSPNIDALAKDALHLKNYYNQPSCTPSRAALMTGRYNIRMGMQSGVIRPEEPEGIPLQETLLSDAFKQCGYRTGLQGKWHLGFYTYHHCPQNRGFDRFYGFYLGAQDYFFHDSGRANEHKYSYENEISGVHNTRFSQGTWGRPWGYDFREAFPGGEENDKILDDTYTNGTYSTKLFVDDFISQLQINSPEEPLFNYVSFQDVHGPLQTVNRFKNLYEDKTDTWTHERIEYSTKVSTLDFHLGRMVDALKQYNYWENTILIFTSDNGGQPREGASNWPLRGSKGTIFDGGLKSRAFIVSPLLQNRIKGEEYKPLFHVSDWFPTLLKLSGCEIPESAGRPLDGKAQELFVHQPKAARNNILHFLDPLVQHDFNDEREFSYLNNRAFNVTIKASYRSGRWKIITGKPCGNGCGYIKSSRNPSYAKDNTKLTDMKKEKNKNVRLYDMWADRGEKFDKSDSKPWMTKKLLEKLADFYDEQVMPQKRKESPNADPDNHGGVWMPWRDTEVFDYTQHSYKNNFSMQQTKCLFEQKSLEQLFISKPTKQELLRSSVNRKSCQ</sequence>
<dbReference type="PANTHER" id="PTHR10342">
    <property type="entry name" value="ARYLSULFATASE"/>
    <property type="match status" value="1"/>
</dbReference>
<dbReference type="Proteomes" id="UP001158576">
    <property type="component" value="Chromosome PAR"/>
</dbReference>
<dbReference type="EMBL" id="OU015568">
    <property type="protein sequence ID" value="CAG5080654.1"/>
    <property type="molecule type" value="Genomic_DNA"/>
</dbReference>
<reference evidence="8 9" key="1">
    <citation type="submission" date="2021-04" db="EMBL/GenBank/DDBJ databases">
        <authorList>
            <person name="Bliznina A."/>
        </authorList>
    </citation>
    <scope>NUCLEOTIDE SEQUENCE [LARGE SCALE GENOMIC DNA]</scope>
</reference>
<keyword evidence="4" id="KW-0378">Hydrolase</keyword>
<evidence type="ECO:0000259" key="7">
    <source>
        <dbReference type="Pfam" id="PF00884"/>
    </source>
</evidence>
<protein>
    <submittedName>
        <fullName evidence="8">Oidioi.mRNA.OKI2018_I69.PAR.g9675.t1.cds</fullName>
    </submittedName>
</protein>
<keyword evidence="6" id="KW-0325">Glycoprotein</keyword>
<evidence type="ECO:0000313" key="9">
    <source>
        <dbReference type="Proteomes" id="UP001158576"/>
    </source>
</evidence>
<dbReference type="Gene3D" id="3.30.1120.10">
    <property type="match status" value="1"/>
</dbReference>
<organism evidence="8 9">
    <name type="scientific">Oikopleura dioica</name>
    <name type="common">Tunicate</name>
    <dbReference type="NCBI Taxonomy" id="34765"/>
    <lineage>
        <taxon>Eukaryota</taxon>
        <taxon>Metazoa</taxon>
        <taxon>Chordata</taxon>
        <taxon>Tunicata</taxon>
        <taxon>Appendicularia</taxon>
        <taxon>Copelata</taxon>
        <taxon>Oikopleuridae</taxon>
        <taxon>Oikopleura</taxon>
    </lineage>
</organism>
<evidence type="ECO:0000256" key="3">
    <source>
        <dbReference type="ARBA" id="ARBA00022723"/>
    </source>
</evidence>
<keyword evidence="3" id="KW-0479">Metal-binding</keyword>
<dbReference type="CDD" id="cd16029">
    <property type="entry name" value="4-S"/>
    <property type="match status" value="1"/>
</dbReference>
<evidence type="ECO:0000256" key="4">
    <source>
        <dbReference type="ARBA" id="ARBA00022801"/>
    </source>
</evidence>
<evidence type="ECO:0000256" key="5">
    <source>
        <dbReference type="ARBA" id="ARBA00022837"/>
    </source>
</evidence>
<feature type="domain" description="Sulfatase N-terminal" evidence="7">
    <location>
        <begin position="24"/>
        <end position="374"/>
    </location>
</feature>
<dbReference type="InterPro" id="IPR047115">
    <property type="entry name" value="ARSB"/>
</dbReference>
<dbReference type="PANTHER" id="PTHR10342:SF274">
    <property type="entry name" value="ARYLSULFATASE B"/>
    <property type="match status" value="1"/>
</dbReference>
<dbReference type="InterPro" id="IPR024607">
    <property type="entry name" value="Sulfatase_CS"/>
</dbReference>
<keyword evidence="9" id="KW-1185">Reference proteome</keyword>
<evidence type="ECO:0000256" key="2">
    <source>
        <dbReference type="ARBA" id="ARBA00008779"/>
    </source>
</evidence>